<evidence type="ECO:0000256" key="7">
    <source>
        <dbReference type="ARBA" id="ARBA00023170"/>
    </source>
</evidence>
<dbReference type="SMART" id="SM01330">
    <property type="entry name" value="Frizzled"/>
    <property type="match status" value="1"/>
</dbReference>
<name>Q7PMY7_ANOGA</name>
<reference evidence="10" key="3">
    <citation type="journal article" date="2004" name="Trends Parasitol.">
        <title>The Anopheles gambiae genome: an update.</title>
        <authorList>
            <person name="Mongin E."/>
            <person name="Louis C."/>
            <person name="Holt R.A."/>
            <person name="Birney E."/>
            <person name="Collins F.H."/>
        </authorList>
    </citation>
    <scope>NUCLEOTIDE SEQUENCE</scope>
    <source>
        <strain evidence="10">PEST</strain>
    </source>
</reference>
<dbReference type="PANTHER" id="PTHR11309">
    <property type="entry name" value="FRIZZLED"/>
    <property type="match status" value="1"/>
</dbReference>
<dbReference type="GO" id="GO:0007166">
    <property type="term" value="P:cell surface receptor signaling pathway"/>
    <property type="evidence" value="ECO:0007669"/>
    <property type="project" value="InterPro"/>
</dbReference>
<keyword evidence="3" id="KW-0217">Developmental protein</keyword>
<reference evidence="10" key="5">
    <citation type="submission" date="2011-05" db="EMBL/GenBank/DDBJ databases">
        <authorList>
            <consortium name="VectorBase"/>
        </authorList>
    </citation>
    <scope>NUCLEOTIDE SEQUENCE</scope>
    <source>
        <strain evidence="10">PEST</strain>
    </source>
</reference>
<protein>
    <submittedName>
        <fullName evidence="10">AGAP011380-PA</fullName>
    </submittedName>
</protein>
<evidence type="ECO:0000256" key="1">
    <source>
        <dbReference type="ARBA" id="ARBA00004141"/>
    </source>
</evidence>
<feature type="transmembrane region" description="Helical" evidence="8">
    <location>
        <begin position="58"/>
        <end position="78"/>
    </location>
</feature>
<proteinExistence type="inferred from homology"/>
<evidence type="ECO:0000256" key="4">
    <source>
        <dbReference type="ARBA" id="ARBA00022692"/>
    </source>
</evidence>
<evidence type="ECO:0000256" key="5">
    <source>
        <dbReference type="ARBA" id="ARBA00022989"/>
    </source>
</evidence>
<dbReference type="InterPro" id="IPR000539">
    <property type="entry name" value="Frizzled/Smoothened_7TM"/>
</dbReference>
<dbReference type="PRINTS" id="PR00489">
    <property type="entry name" value="FRIZZLED"/>
</dbReference>
<evidence type="ECO:0000256" key="3">
    <source>
        <dbReference type="ARBA" id="ARBA00022473"/>
    </source>
</evidence>
<reference evidence="10" key="2">
    <citation type="submission" date="2002-03" db="EMBL/GenBank/DDBJ databases">
        <authorList>
            <consortium name="The Anopheles Genome Sequencing Consortium"/>
        </authorList>
    </citation>
    <scope>NUCLEOTIDE SEQUENCE</scope>
    <source>
        <strain evidence="10">PEST</strain>
    </source>
</reference>
<dbReference type="Pfam" id="PF01534">
    <property type="entry name" value="Frizzled"/>
    <property type="match status" value="1"/>
</dbReference>
<comment type="similarity">
    <text evidence="2">Belongs to the G-protein coupled receptor Fz/Smo family.</text>
</comment>
<reference evidence="10" key="4">
    <citation type="journal article" date="2007" name="Genome Biol.">
        <title>Update of the Anopheles gambiae PEST genome assembly.</title>
        <authorList>
            <person name="Sharakhova M.V."/>
            <person name="Hammond M.P."/>
            <person name="Lobo N.F."/>
            <person name="Krzywinski J."/>
            <person name="Unger M.F."/>
            <person name="Hillenmeyer M.E."/>
            <person name="Bruggner R.V."/>
            <person name="Birney E."/>
            <person name="Collins F.H."/>
        </authorList>
    </citation>
    <scope>NUCLEOTIDE SEQUENCE</scope>
    <source>
        <strain evidence="10">PEST</strain>
    </source>
</reference>
<comment type="caution">
    <text evidence="10">The sequence shown here is derived from an EMBL/GenBank/DDBJ whole genome shotgun (WGS) entry which is preliminary data.</text>
</comment>
<dbReference type="EMBL" id="AAAB01008966">
    <property type="protein sequence ID" value="EAA13047.3"/>
    <property type="molecule type" value="Genomic_DNA"/>
</dbReference>
<keyword evidence="4 8" id="KW-0812">Transmembrane</keyword>
<evidence type="ECO:0000256" key="2">
    <source>
        <dbReference type="ARBA" id="ARBA00008077"/>
    </source>
</evidence>
<sequence length="231" mass="25476">VTKDCGAPCNSMFFSENERTVLKYWVGSWAAVCVASCLFTVLTFLIDSSRFRYPERPIVFLAICYLIVGCAYVAGLGAGDSVACREPFQSHIKIGRMQMLSTITQGHRQSTSCTVLFMALYFCCMAAFAWWACLALAWFLAAGLKWGHEAIESRSHLFHLVAWAIPAVQTIFVLALGKVEGKWFVFRRGKVPRNTGSTGPVGKGSSSLSLFSHLALDDDDDDLRPGVDPRV</sequence>
<dbReference type="VEuPathDB" id="VectorBase:AGAP011379"/>
<dbReference type="GO" id="GO:0016020">
    <property type="term" value="C:membrane"/>
    <property type="evidence" value="ECO:0007669"/>
    <property type="project" value="UniProtKB-SubCell"/>
</dbReference>
<dbReference type="STRING" id="7165.Q7PMY7"/>
<feature type="non-terminal residue" evidence="10">
    <location>
        <position position="1"/>
    </location>
</feature>
<feature type="domain" description="G-protein coupled receptors family 2 profile 2" evidence="9">
    <location>
        <begin position="22"/>
        <end position="180"/>
    </location>
</feature>
<reference evidence="10" key="1">
    <citation type="journal article" date="2002" name="Science">
        <title>The genome sequence of the malaria mosquito Anopheles gambiae.</title>
        <authorList>
            <person name="Holt R.A."/>
            <person name="Subramanian G.M."/>
            <person name="Halpern A."/>
            <person name="Sutton G.G."/>
            <person name="Charlab R."/>
            <person name="Nusskern D.R."/>
            <person name="Wincker P."/>
            <person name="Clark A.G."/>
            <person name="Ribeiro J.M."/>
            <person name="Wides R."/>
            <person name="Salzberg S.L."/>
            <person name="Loftus B."/>
            <person name="Yandell M."/>
            <person name="Majoros W.H."/>
            <person name="Rusch D.B."/>
            <person name="Lai Z."/>
            <person name="Kraft C.L."/>
            <person name="Abril J.F."/>
            <person name="Anthouard V."/>
            <person name="Arensburger P."/>
            <person name="Atkinson P.W."/>
            <person name="Baden H."/>
            <person name="de Berardinis V."/>
            <person name="Baldwin D."/>
            <person name="Benes V."/>
            <person name="Biedler J."/>
            <person name="Blass C."/>
            <person name="Bolanos R."/>
            <person name="Boscus D."/>
            <person name="Barnstead M."/>
            <person name="Cai S."/>
            <person name="Center A."/>
            <person name="Chaturverdi K."/>
            <person name="Christophides G.K."/>
            <person name="Chrystal M.A."/>
            <person name="Clamp M."/>
            <person name="Cravchik A."/>
            <person name="Curwen V."/>
            <person name="Dana A."/>
            <person name="Delcher A."/>
            <person name="Dew I."/>
            <person name="Evans C.A."/>
            <person name="Flanigan M."/>
            <person name="Grundschober-Freimoser A."/>
            <person name="Friedli L."/>
            <person name="Gu Z."/>
            <person name="Guan P."/>
            <person name="Guigo R."/>
            <person name="Hillenmeyer M.E."/>
            <person name="Hladun S.L."/>
            <person name="Hogan J.R."/>
            <person name="Hong Y.S."/>
            <person name="Hoover J."/>
            <person name="Jaillon O."/>
            <person name="Ke Z."/>
            <person name="Kodira C."/>
            <person name="Kokoza E."/>
            <person name="Koutsos A."/>
            <person name="Letunic I."/>
            <person name="Levitsky A."/>
            <person name="Liang Y."/>
            <person name="Lin J.J."/>
            <person name="Lobo N.F."/>
            <person name="Lopez J.R."/>
            <person name="Malek J.A."/>
            <person name="McIntosh T.C."/>
            <person name="Meister S."/>
            <person name="Miller J."/>
            <person name="Mobarry C."/>
            <person name="Mongin E."/>
            <person name="Murphy S.D."/>
            <person name="O'Brochta D.A."/>
            <person name="Pfannkoch C."/>
            <person name="Qi R."/>
            <person name="Regier M.A."/>
            <person name="Remington K."/>
            <person name="Shao H."/>
            <person name="Sharakhova M.V."/>
            <person name="Sitter C.D."/>
            <person name="Shetty J."/>
            <person name="Smith T.J."/>
            <person name="Strong R."/>
            <person name="Sun J."/>
            <person name="Thomasova D."/>
            <person name="Ton L.Q."/>
            <person name="Topalis P."/>
            <person name="Tu Z."/>
            <person name="Unger M.F."/>
            <person name="Walenz B."/>
            <person name="Wang A."/>
            <person name="Wang J."/>
            <person name="Wang M."/>
            <person name="Wang X."/>
            <person name="Woodford K.J."/>
            <person name="Wortman J.R."/>
            <person name="Wu M."/>
            <person name="Yao A."/>
            <person name="Zdobnov E.M."/>
            <person name="Zhang H."/>
            <person name="Zhao Q."/>
            <person name="Zhao S."/>
            <person name="Zhu S.C."/>
            <person name="Zhimulev I."/>
            <person name="Coluzzi M."/>
            <person name="della Torre A."/>
            <person name="Roth C.W."/>
            <person name="Louis C."/>
            <person name="Kalush F."/>
            <person name="Mural R.J."/>
            <person name="Myers E.W."/>
            <person name="Adams M.D."/>
            <person name="Smith H.O."/>
            <person name="Broder S."/>
            <person name="Gardner M.J."/>
            <person name="Fraser C.M."/>
            <person name="Birney E."/>
            <person name="Bork P."/>
            <person name="Brey P.T."/>
            <person name="Venter J.C."/>
            <person name="Weissenbach J."/>
            <person name="Kafatos F.C."/>
            <person name="Collins F.H."/>
            <person name="Hoffman S.L."/>
        </authorList>
    </citation>
    <scope>NUCLEOTIDE SEQUENCE [LARGE SCALE GENOMIC DNA]</scope>
    <source>
        <strain evidence="10">PEST</strain>
    </source>
</reference>
<dbReference type="GO" id="GO:0004888">
    <property type="term" value="F:transmembrane signaling receptor activity"/>
    <property type="evidence" value="ECO:0007669"/>
    <property type="project" value="InterPro"/>
</dbReference>
<keyword evidence="5 8" id="KW-1133">Transmembrane helix</keyword>
<dbReference type="VEuPathDB" id="VectorBase:AGAMI1_008736"/>
<feature type="transmembrane region" description="Helical" evidence="8">
    <location>
        <begin position="118"/>
        <end position="144"/>
    </location>
</feature>
<evidence type="ECO:0000256" key="8">
    <source>
        <dbReference type="SAM" id="Phobius"/>
    </source>
</evidence>
<dbReference type="AlphaFoldDB" id="Q7PMY7"/>
<gene>
    <name evidence="10" type="primary">GPRFZ1A</name>
    <name evidence="10" type="ORF">AgaP_AGAP011380</name>
</gene>
<feature type="transmembrane region" description="Helical" evidence="8">
    <location>
        <begin position="156"/>
        <end position="177"/>
    </location>
</feature>
<evidence type="ECO:0000313" key="10">
    <source>
        <dbReference type="EMBL" id="EAA13047.3"/>
    </source>
</evidence>
<dbReference type="FunFam" id="1.20.1070.10:FF:000818">
    <property type="entry name" value="AGAP011380-PA"/>
    <property type="match status" value="1"/>
</dbReference>
<feature type="transmembrane region" description="Helical" evidence="8">
    <location>
        <begin position="24"/>
        <end position="46"/>
    </location>
</feature>
<dbReference type="PhylomeDB" id="Q7PMY7"/>
<accession>Q7PMY7</accession>
<comment type="subcellular location">
    <subcellularLocation>
        <location evidence="1">Membrane</location>
        <topology evidence="1">Multi-pass membrane protein</topology>
    </subcellularLocation>
</comment>
<evidence type="ECO:0000259" key="9">
    <source>
        <dbReference type="PROSITE" id="PS50261"/>
    </source>
</evidence>
<dbReference type="InterPro" id="IPR017981">
    <property type="entry name" value="GPCR_2-like_7TM"/>
</dbReference>
<organism evidence="10">
    <name type="scientific">Anopheles gambiae</name>
    <name type="common">African malaria mosquito</name>
    <dbReference type="NCBI Taxonomy" id="7165"/>
    <lineage>
        <taxon>Eukaryota</taxon>
        <taxon>Metazoa</taxon>
        <taxon>Ecdysozoa</taxon>
        <taxon>Arthropoda</taxon>
        <taxon>Hexapoda</taxon>
        <taxon>Insecta</taxon>
        <taxon>Pterygota</taxon>
        <taxon>Neoptera</taxon>
        <taxon>Endopterygota</taxon>
        <taxon>Diptera</taxon>
        <taxon>Nematocera</taxon>
        <taxon>Culicoidea</taxon>
        <taxon>Culicidae</taxon>
        <taxon>Anophelinae</taxon>
        <taxon>Anopheles</taxon>
    </lineage>
</organism>
<dbReference type="InterPro" id="IPR015526">
    <property type="entry name" value="Frizzled/SFRP"/>
</dbReference>
<dbReference type="PANTHER" id="PTHR11309:SF47">
    <property type="entry name" value="FRIZZLED"/>
    <property type="match status" value="1"/>
</dbReference>
<dbReference type="Gene3D" id="1.20.1070.10">
    <property type="entry name" value="Rhodopsin 7-helix transmembrane proteins"/>
    <property type="match status" value="1"/>
</dbReference>
<dbReference type="PROSITE" id="PS50261">
    <property type="entry name" value="G_PROTEIN_RECEP_F2_4"/>
    <property type="match status" value="1"/>
</dbReference>
<keyword evidence="7" id="KW-0675">Receptor</keyword>
<keyword evidence="6 8" id="KW-0472">Membrane</keyword>
<evidence type="ECO:0000256" key="6">
    <source>
        <dbReference type="ARBA" id="ARBA00023136"/>
    </source>
</evidence>